<proteinExistence type="predicted"/>
<organism evidence="1 2">
    <name type="scientific">Oesophagostomum dentatum</name>
    <name type="common">Nodular worm</name>
    <dbReference type="NCBI Taxonomy" id="61180"/>
    <lineage>
        <taxon>Eukaryota</taxon>
        <taxon>Metazoa</taxon>
        <taxon>Ecdysozoa</taxon>
        <taxon>Nematoda</taxon>
        <taxon>Chromadorea</taxon>
        <taxon>Rhabditida</taxon>
        <taxon>Rhabditina</taxon>
        <taxon>Rhabditomorpha</taxon>
        <taxon>Strongyloidea</taxon>
        <taxon>Strongylidae</taxon>
        <taxon>Oesophagostomum</taxon>
    </lineage>
</organism>
<dbReference type="Proteomes" id="UP000053660">
    <property type="component" value="Unassembled WGS sequence"/>
</dbReference>
<evidence type="ECO:0000313" key="2">
    <source>
        <dbReference type="Proteomes" id="UP000053660"/>
    </source>
</evidence>
<dbReference type="AlphaFoldDB" id="A0A0B1SNK2"/>
<sequence>RVVDPRFTKFGEQASENNIPCSAYTDDICYQQQEKLGREGLSKCCKKGIYLTDVCVPGKCSNHTMQLCCFQKFLQARYACCEDDEQSLGPSSTTDFSTCCYNNFVNEDECCGKDIAANYWRSVHEVCYPNTKVDYSGIKMEVDFSFQGVGGAYPYAAGFAFQLAGTVLSIISEELTVRFNEGVRVVDMNENRVWDYECRNGVNRTQYAYIP</sequence>
<accession>A0A0B1SNK2</accession>
<dbReference type="OrthoDB" id="6134775at2759"/>
<dbReference type="EMBL" id="KN563785">
    <property type="protein sequence ID" value="KHJ85466.1"/>
    <property type="molecule type" value="Genomic_DNA"/>
</dbReference>
<protein>
    <submittedName>
        <fullName evidence="1">Uncharacterized protein</fullName>
    </submittedName>
</protein>
<keyword evidence="2" id="KW-1185">Reference proteome</keyword>
<feature type="non-terminal residue" evidence="1">
    <location>
        <position position="1"/>
    </location>
</feature>
<name>A0A0B1SNK2_OESDE</name>
<evidence type="ECO:0000313" key="1">
    <source>
        <dbReference type="EMBL" id="KHJ85466.1"/>
    </source>
</evidence>
<gene>
    <name evidence="1" type="ORF">OESDEN_14806</name>
</gene>
<reference evidence="1 2" key="1">
    <citation type="submission" date="2014-03" db="EMBL/GenBank/DDBJ databases">
        <title>Draft genome of the hookworm Oesophagostomum dentatum.</title>
        <authorList>
            <person name="Mitreva M."/>
        </authorList>
    </citation>
    <scope>NUCLEOTIDE SEQUENCE [LARGE SCALE GENOMIC DNA]</scope>
    <source>
        <strain evidence="1 2">OD-Hann</strain>
    </source>
</reference>